<proteinExistence type="predicted"/>
<comment type="caution">
    <text evidence="2">The sequence shown here is derived from an EMBL/GenBank/DDBJ whole genome shotgun (WGS) entry which is preliminary data.</text>
</comment>
<dbReference type="AlphaFoldDB" id="A0A0R1HTH1"/>
<dbReference type="PATRIC" id="fig|1302272.5.peg.1170"/>
<dbReference type="RefSeq" id="WP_054659328.1">
    <property type="nucleotide sequence ID" value="NZ_AZCX01000002.1"/>
</dbReference>
<dbReference type="PANTHER" id="PTHR43157:SF31">
    <property type="entry name" value="PHOSPHATIDYLINOSITOL-GLYCAN BIOSYNTHESIS CLASS F PROTEIN"/>
    <property type="match status" value="1"/>
</dbReference>
<sequence length="290" mass="32476">MQKAIVITGANSGLGYEATKQIAQTTNDYQIIMACRNVEKAEAARQRIVQFVPEVDLVCLPLDTASLVKVRAFVDDVRRLDVQLAGLICNAGVAGTTVYQTEDGFNNILETNYLGHFLLTHLLMPMMTPDARIINVSSDRHDAPKDLTWPGVEQLATSGKDELVDRRSYSYSKLCIILFTYKLAQQLKVNHSRMTVNVVNPGLMIETGLAKDKSRFTPEMLDHFKDLRATAEASGDMLTDLMLNAKFANTSAKYYDRRSTNPIPSSKLSYQKDIQDELWQFSMENVGLAR</sequence>
<accession>A0A0R1HTH1</accession>
<dbReference type="Pfam" id="PF00106">
    <property type="entry name" value="adh_short"/>
    <property type="match status" value="1"/>
</dbReference>
<evidence type="ECO:0000313" key="3">
    <source>
        <dbReference type="Proteomes" id="UP000050911"/>
    </source>
</evidence>
<dbReference type="PRINTS" id="PR00081">
    <property type="entry name" value="GDHRDH"/>
</dbReference>
<dbReference type="Gene3D" id="3.40.50.720">
    <property type="entry name" value="NAD(P)-binding Rossmann-like Domain"/>
    <property type="match status" value="1"/>
</dbReference>
<dbReference type="EMBL" id="AZCX01000002">
    <property type="protein sequence ID" value="KRK48841.1"/>
    <property type="molecule type" value="Genomic_DNA"/>
</dbReference>
<dbReference type="InterPro" id="IPR002347">
    <property type="entry name" value="SDR_fam"/>
</dbReference>
<keyword evidence="3" id="KW-1185">Reference proteome</keyword>
<dbReference type="Proteomes" id="UP000050911">
    <property type="component" value="Unassembled WGS sequence"/>
</dbReference>
<dbReference type="InterPro" id="IPR036291">
    <property type="entry name" value="NAD(P)-bd_dom_sf"/>
</dbReference>
<reference evidence="2 3" key="1">
    <citation type="journal article" date="2015" name="Genome Announc.">
        <title>Expanding the biotechnology potential of lactobacilli through comparative genomics of 213 strains and associated genera.</title>
        <authorList>
            <person name="Sun Z."/>
            <person name="Harris H.M."/>
            <person name="McCann A."/>
            <person name="Guo C."/>
            <person name="Argimon S."/>
            <person name="Zhang W."/>
            <person name="Yang X."/>
            <person name="Jeffery I.B."/>
            <person name="Cooney J.C."/>
            <person name="Kagawa T.F."/>
            <person name="Liu W."/>
            <person name="Song Y."/>
            <person name="Salvetti E."/>
            <person name="Wrobel A."/>
            <person name="Rasinkangas P."/>
            <person name="Parkhill J."/>
            <person name="Rea M.C."/>
            <person name="O'Sullivan O."/>
            <person name="Ritari J."/>
            <person name="Douillard F.P."/>
            <person name="Paul Ross R."/>
            <person name="Yang R."/>
            <person name="Briner A.E."/>
            <person name="Felis G.E."/>
            <person name="de Vos W.M."/>
            <person name="Barrangou R."/>
            <person name="Klaenhammer T.R."/>
            <person name="Caufield P.W."/>
            <person name="Cui Y."/>
            <person name="Zhang H."/>
            <person name="O'Toole P.W."/>
        </authorList>
    </citation>
    <scope>NUCLEOTIDE SEQUENCE [LARGE SCALE GENOMIC DNA]</scope>
    <source>
        <strain evidence="2 3">JCM 15530</strain>
    </source>
</reference>
<evidence type="ECO:0000313" key="2">
    <source>
        <dbReference type="EMBL" id="KRK48841.1"/>
    </source>
</evidence>
<dbReference type="OrthoDB" id="9809821at2"/>
<dbReference type="SUPFAM" id="SSF51735">
    <property type="entry name" value="NAD(P)-binding Rossmann-fold domains"/>
    <property type="match status" value="1"/>
</dbReference>
<name>A0A0R1HTH1_9LACO</name>
<protein>
    <submittedName>
        <fullName evidence="2">Uncharacterized protein</fullName>
    </submittedName>
</protein>
<evidence type="ECO:0000256" key="1">
    <source>
        <dbReference type="ARBA" id="ARBA00023002"/>
    </source>
</evidence>
<keyword evidence="1" id="KW-0560">Oxidoreductase</keyword>
<dbReference type="GO" id="GO:0016491">
    <property type="term" value="F:oxidoreductase activity"/>
    <property type="evidence" value="ECO:0007669"/>
    <property type="project" value="UniProtKB-KW"/>
</dbReference>
<organism evidence="2 3">
    <name type="scientific">Secundilactobacillus kimchicus JCM 15530</name>
    <dbReference type="NCBI Taxonomy" id="1302272"/>
    <lineage>
        <taxon>Bacteria</taxon>
        <taxon>Bacillati</taxon>
        <taxon>Bacillota</taxon>
        <taxon>Bacilli</taxon>
        <taxon>Lactobacillales</taxon>
        <taxon>Lactobacillaceae</taxon>
        <taxon>Secundilactobacillus</taxon>
    </lineage>
</organism>
<gene>
    <name evidence="2" type="ORF">FC96_GL001162</name>
</gene>
<dbReference type="STRING" id="1302272.FC96_GL001162"/>
<dbReference type="PANTHER" id="PTHR43157">
    <property type="entry name" value="PHOSPHATIDYLINOSITOL-GLYCAN BIOSYNTHESIS CLASS F PROTEIN-RELATED"/>
    <property type="match status" value="1"/>
</dbReference>